<sequence>MKLKRSIWIGALLVFIVGSWAKGQEKMMLNDDVEIVVKNKVEVTSVKSQDRTGTCWSFATSSFIESEALRKGKGEHDISEMYFVRQTYPKKADNFVRRHGNATFGAGSLSHDVIIASKEFGVVPEEIYTGLSEGERYHNHGELQSVLKGFLDGLIKNRGGNLNPKWKGAYEAILNTYLGEVPQSFVYQGKEYTPMTFAKEALDFNPNDYVEITSFTHRPYYEKFILNIPDNWANASYFNVPLDEFEQIMDHALANGYSIAWDGDVSEKEFVHQKGIAYAPSKKSQKSSDEKNAITTALKNELQITEEMRQNAYDNYSTSDDHLMHIVGLVTDKDGKKYYLTKNSWGTDNDLGGYLYMTQSYVRLKSIAIMIHKDALPESISKKMGV</sequence>
<proteinExistence type="inferred from homology"/>
<keyword evidence="1" id="KW-0378">Hydrolase</keyword>
<dbReference type="InterPro" id="IPR038765">
    <property type="entry name" value="Papain-like_cys_pep_sf"/>
</dbReference>
<accession>A0ABT8KWY3</accession>
<dbReference type="InterPro" id="IPR000169">
    <property type="entry name" value="Pept_cys_AS"/>
</dbReference>
<feature type="domain" description="Peptidase C1A papain C-terminal" evidence="2">
    <location>
        <begin position="39"/>
        <end position="82"/>
    </location>
</feature>
<comment type="similarity">
    <text evidence="1">Belongs to the peptidase C1 family.</text>
</comment>
<keyword evidence="4" id="KW-1185">Reference proteome</keyword>
<evidence type="ECO:0000259" key="2">
    <source>
        <dbReference type="Pfam" id="PF00112"/>
    </source>
</evidence>
<evidence type="ECO:0000256" key="1">
    <source>
        <dbReference type="PIRNR" id="PIRNR005700"/>
    </source>
</evidence>
<dbReference type="RefSeq" id="WP_346755301.1">
    <property type="nucleotide sequence ID" value="NZ_JAUJEA010000016.1"/>
</dbReference>
<dbReference type="SUPFAM" id="SSF54001">
    <property type="entry name" value="Cysteine proteinases"/>
    <property type="match status" value="1"/>
</dbReference>
<organism evidence="3 4">
    <name type="scientific">Splendidivirga corallicola</name>
    <dbReference type="NCBI Taxonomy" id="3051826"/>
    <lineage>
        <taxon>Bacteria</taxon>
        <taxon>Pseudomonadati</taxon>
        <taxon>Bacteroidota</taxon>
        <taxon>Cytophagia</taxon>
        <taxon>Cytophagales</taxon>
        <taxon>Splendidivirgaceae</taxon>
        <taxon>Splendidivirga</taxon>
    </lineage>
</organism>
<dbReference type="PIRSF" id="PIRSF005700">
    <property type="entry name" value="PepC"/>
    <property type="match status" value="1"/>
</dbReference>
<evidence type="ECO:0000313" key="3">
    <source>
        <dbReference type="EMBL" id="MDN5205279.1"/>
    </source>
</evidence>
<dbReference type="Gene3D" id="3.90.70.10">
    <property type="entry name" value="Cysteine proteinases"/>
    <property type="match status" value="1"/>
</dbReference>
<reference evidence="3" key="1">
    <citation type="submission" date="2023-06" db="EMBL/GenBank/DDBJ databases">
        <title>Genomic of Parafulvivirga corallium.</title>
        <authorList>
            <person name="Wang G."/>
        </authorList>
    </citation>
    <scope>NUCLEOTIDE SEQUENCE</scope>
    <source>
        <strain evidence="3">BMA10</strain>
    </source>
</reference>
<comment type="caution">
    <text evidence="3">The sequence shown here is derived from an EMBL/GenBank/DDBJ whole genome shotgun (WGS) entry which is preliminary data.</text>
</comment>
<evidence type="ECO:0000313" key="4">
    <source>
        <dbReference type="Proteomes" id="UP001172082"/>
    </source>
</evidence>
<dbReference type="InterPro" id="IPR004134">
    <property type="entry name" value="Peptidase_C1B"/>
</dbReference>
<dbReference type="EMBL" id="JAUJEA010000016">
    <property type="protein sequence ID" value="MDN5205279.1"/>
    <property type="molecule type" value="Genomic_DNA"/>
</dbReference>
<dbReference type="PROSITE" id="PS00139">
    <property type="entry name" value="THIOL_PROTEASE_CYS"/>
    <property type="match status" value="1"/>
</dbReference>
<dbReference type="InterPro" id="IPR000668">
    <property type="entry name" value="Peptidase_C1A_C"/>
</dbReference>
<keyword evidence="1" id="KW-0031">Aminopeptidase</keyword>
<gene>
    <name evidence="3" type="ORF">QQ008_28100</name>
</gene>
<dbReference type="Proteomes" id="UP001172082">
    <property type="component" value="Unassembled WGS sequence"/>
</dbReference>
<name>A0ABT8KWY3_9BACT</name>
<dbReference type="Pfam" id="PF03051">
    <property type="entry name" value="Peptidase_C1_2"/>
    <property type="match status" value="1"/>
</dbReference>
<dbReference type="Pfam" id="PF00112">
    <property type="entry name" value="Peptidase_C1"/>
    <property type="match status" value="1"/>
</dbReference>
<keyword evidence="1" id="KW-0645">Protease</keyword>
<protein>
    <recommendedName>
        <fullName evidence="1">Aminopeptidase</fullName>
    </recommendedName>
</protein>
<keyword evidence="1" id="KW-0788">Thiol protease</keyword>